<dbReference type="Proteomes" id="UP000693895">
    <property type="component" value="Segment"/>
</dbReference>
<protein>
    <submittedName>
        <fullName evidence="3">Mannosyl-glycoprotein endo-beta-N-acetylglucosaminidase</fullName>
    </submittedName>
</protein>
<dbReference type="GO" id="GO:0004040">
    <property type="term" value="F:amidase activity"/>
    <property type="evidence" value="ECO:0007669"/>
    <property type="project" value="InterPro"/>
</dbReference>
<dbReference type="Gene3D" id="1.10.530.10">
    <property type="match status" value="1"/>
</dbReference>
<name>A0A8E4ZIX1_9VIRU</name>
<evidence type="ECO:0000256" key="1">
    <source>
        <dbReference type="SAM" id="Phobius"/>
    </source>
</evidence>
<keyword evidence="1" id="KW-0812">Transmembrane</keyword>
<feature type="transmembrane region" description="Helical" evidence="1">
    <location>
        <begin position="137"/>
        <end position="154"/>
    </location>
</feature>
<evidence type="ECO:0000313" key="3">
    <source>
        <dbReference type="EMBL" id="QQV90348.1"/>
    </source>
</evidence>
<proteinExistence type="predicted"/>
<keyword evidence="4" id="KW-1185">Reference proteome</keyword>
<dbReference type="InterPro" id="IPR002901">
    <property type="entry name" value="MGlyc_endo_b_GlcNAc-like_dom"/>
</dbReference>
<dbReference type="EMBL" id="MT732445">
    <property type="protein sequence ID" value="QQV90348.1"/>
    <property type="molecule type" value="Genomic_DNA"/>
</dbReference>
<evidence type="ECO:0000259" key="2">
    <source>
        <dbReference type="Pfam" id="PF01832"/>
    </source>
</evidence>
<keyword evidence="1" id="KW-0472">Membrane</keyword>
<keyword evidence="1" id="KW-1133">Transmembrane helix</keyword>
<accession>A0A8E4ZIX1</accession>
<sequence length="186" mass="21868">MKSTLNKIKIWLLIWFYKNTNGYSNISVKLLYAQAWHETGDFKSPVYEQNKNLFGMRHPSKRKTLSQGSNLSHAVFKNHKDSIVDYFYRQQNFRIPNTSDTLYMQATVKSGYAEDTSYLTKWESIYKKMKFPVSNKLLYFLGVFFLVLIMLPYIKRLFAKNGTTQTGQTININSQKNTNEKSNRNK</sequence>
<reference evidence="3" key="1">
    <citation type="submission" date="2020-07" db="EMBL/GenBank/DDBJ databases">
        <title>Highly diverse flavobacterial phages as mortality factor during North Sea spring blooms.</title>
        <authorList>
            <person name="Bartlau N."/>
            <person name="Wichels A."/>
            <person name="Krohne G."/>
            <person name="Adriaenssens E.M."/>
            <person name="Heins A."/>
            <person name="Fuchs B.M."/>
            <person name="Amann R."/>
            <person name="Moraru C."/>
        </authorList>
    </citation>
    <scope>NUCLEOTIDE SEQUENCE</scope>
</reference>
<dbReference type="Pfam" id="PF01832">
    <property type="entry name" value="Glucosaminidase"/>
    <property type="match status" value="1"/>
</dbReference>
<evidence type="ECO:0000313" key="4">
    <source>
        <dbReference type="Proteomes" id="UP000693895"/>
    </source>
</evidence>
<feature type="domain" description="Mannosyl-glycoprotein endo-beta-N-acetylglucosamidase-like" evidence="2">
    <location>
        <begin position="24"/>
        <end position="130"/>
    </location>
</feature>
<organism evidence="3 4">
    <name type="scientific">Cellulophaga phage Omtje_1</name>
    <dbReference type="NCBI Taxonomy" id="2745694"/>
    <lineage>
        <taxon>Viruses</taxon>
        <taxon>Viruses incertae sedis</taxon>
        <taxon>Obscuriviridae</taxon>
        <taxon>Omtjevirus</taxon>
        <taxon>Omtjevirus Omtje</taxon>
    </lineage>
</organism>
<gene>
    <name evidence="3" type="ORF">Omtje1_13</name>
</gene>